<dbReference type="Pfam" id="PF25607">
    <property type="entry name" value="DUF7939"/>
    <property type="match status" value="1"/>
</dbReference>
<keyword evidence="6" id="KW-1185">Reference proteome</keyword>
<reference evidence="5 6" key="1">
    <citation type="submission" date="2020-08" db="EMBL/GenBank/DDBJ databases">
        <title>A Genomic Blueprint of the Chicken Gut Microbiome.</title>
        <authorList>
            <person name="Gilroy R."/>
            <person name="Ravi A."/>
            <person name="Getino M."/>
            <person name="Pursley I."/>
            <person name="Horton D.L."/>
            <person name="Alikhan N.-F."/>
            <person name="Baker D."/>
            <person name="Gharbi K."/>
            <person name="Hall N."/>
            <person name="Watson M."/>
            <person name="Adriaenssens E.M."/>
            <person name="Foster-Nyarko E."/>
            <person name="Jarju S."/>
            <person name="Secka A."/>
            <person name="Antonio M."/>
            <person name="Oren A."/>
            <person name="Chaudhuri R."/>
            <person name="La Ragione R.M."/>
            <person name="Hildebrand F."/>
            <person name="Pallen M.J."/>
        </authorList>
    </citation>
    <scope>NUCLEOTIDE SEQUENCE [LARGE SCALE GENOMIC DNA]</scope>
    <source>
        <strain evidence="5 6">Sa2CUA2</strain>
    </source>
</reference>
<dbReference type="InterPro" id="IPR025738">
    <property type="entry name" value="BatD"/>
</dbReference>
<name>A0ABR8TPB9_9PSED</name>
<evidence type="ECO:0000313" key="5">
    <source>
        <dbReference type="EMBL" id="MBD7977613.1"/>
    </source>
</evidence>
<dbReference type="PANTHER" id="PTHR40940:SF1">
    <property type="entry name" value="PROTEIN BATD"/>
    <property type="match status" value="1"/>
</dbReference>
<feature type="signal peptide" evidence="3">
    <location>
        <begin position="1"/>
        <end position="19"/>
    </location>
</feature>
<feature type="compositionally biased region" description="Polar residues" evidence="1">
    <location>
        <begin position="304"/>
        <end position="318"/>
    </location>
</feature>
<keyword evidence="3" id="KW-0732">Signal</keyword>
<gene>
    <name evidence="5" type="ORF">H9642_10470</name>
</gene>
<keyword evidence="2" id="KW-1133">Transmembrane helix</keyword>
<feature type="domain" description="DUF7939" evidence="4">
    <location>
        <begin position="448"/>
        <end position="524"/>
    </location>
</feature>
<accession>A0ABR8TPB9</accession>
<organism evidence="5 6">
    <name type="scientific">Serpens gallinarum</name>
    <dbReference type="NCBI Taxonomy" id="2763075"/>
    <lineage>
        <taxon>Bacteria</taxon>
        <taxon>Pseudomonadati</taxon>
        <taxon>Pseudomonadota</taxon>
        <taxon>Gammaproteobacteria</taxon>
        <taxon>Pseudomonadales</taxon>
        <taxon>Pseudomonadaceae</taxon>
        <taxon>Pseudomonas</taxon>
    </lineage>
</organism>
<dbReference type="InterPro" id="IPR057699">
    <property type="entry name" value="DUF7939"/>
</dbReference>
<evidence type="ECO:0000256" key="3">
    <source>
        <dbReference type="SAM" id="SignalP"/>
    </source>
</evidence>
<evidence type="ECO:0000256" key="1">
    <source>
        <dbReference type="SAM" id="MobiDB-lite"/>
    </source>
</evidence>
<keyword evidence="2" id="KW-0472">Membrane</keyword>
<proteinExistence type="predicted"/>
<sequence>MMRLLCVFFFCLLSGLASAEARLHASVDRQQFSMGETLQLTLEVAGVTLAGKPDLAPLHPLFKVLDSQQVNRLVTVDGVAHTITRWIITLAPRQTGFVVIPPLKLGEVWSTPITLHVTPAQAPTDAPGRLSPVFIDASLDRDSAYVQAQVVLTLRIYHSVTLFDDSALTPLQTPEARVEQLGKPITYEKMINGVRHGVIEIRYAIFPLRSGDIELPAQVFSATLVERNNPDQFNPFGPRSGRSVRVTSPVIPLTVKAKPADYPSDAPWLPASALTLSETWTPEPEQVSVGDSLTRQRVLRVEGLSSTQLPPLPATQSADLRHYPDQPKLSNETTEQGLIGSREQSEALVPNRAGQVQVPAVEVVWWNTQTDSLERTRLPARSFAVASNPQLDLALPPLAPSVPNQALWPWQLSSALLACTTLLGFGLWWHARRQPAIQRATLPGPSARSLLDDLKRACLANDPQATRHALDAWARAHPETLADMAARHVPLSDALDGLNGVLYSETEQTWNGEALWKAIRDLPEPQRSGAQATDTALPPLYPR</sequence>
<comment type="caution">
    <text evidence="5">The sequence shown here is derived from an EMBL/GenBank/DDBJ whole genome shotgun (WGS) entry which is preliminary data.</text>
</comment>
<dbReference type="PANTHER" id="PTHR40940">
    <property type="entry name" value="PROTEIN BATD-RELATED"/>
    <property type="match status" value="1"/>
</dbReference>
<feature type="region of interest" description="Disordered" evidence="1">
    <location>
        <begin position="304"/>
        <end position="339"/>
    </location>
</feature>
<dbReference type="Pfam" id="PF13584">
    <property type="entry name" value="BatD"/>
    <property type="match status" value="1"/>
</dbReference>
<dbReference type="EMBL" id="JACSQG010000004">
    <property type="protein sequence ID" value="MBD7977613.1"/>
    <property type="molecule type" value="Genomic_DNA"/>
</dbReference>
<dbReference type="Proteomes" id="UP000611945">
    <property type="component" value="Unassembled WGS sequence"/>
</dbReference>
<dbReference type="RefSeq" id="WP_251836385.1">
    <property type="nucleotide sequence ID" value="NZ_JACSQG010000004.1"/>
</dbReference>
<evidence type="ECO:0000313" key="6">
    <source>
        <dbReference type="Proteomes" id="UP000611945"/>
    </source>
</evidence>
<keyword evidence="2" id="KW-0812">Transmembrane</keyword>
<protein>
    <submittedName>
        <fullName evidence="5">Protein BatD</fullName>
    </submittedName>
</protein>
<feature type="transmembrane region" description="Helical" evidence="2">
    <location>
        <begin position="407"/>
        <end position="429"/>
    </location>
</feature>
<feature type="chain" id="PRO_5046383715" evidence="3">
    <location>
        <begin position="20"/>
        <end position="543"/>
    </location>
</feature>
<evidence type="ECO:0000259" key="4">
    <source>
        <dbReference type="Pfam" id="PF25607"/>
    </source>
</evidence>
<evidence type="ECO:0000256" key="2">
    <source>
        <dbReference type="SAM" id="Phobius"/>
    </source>
</evidence>